<organism evidence="1 2">
    <name type="scientific">Sphingomonas paucimobilis</name>
    <name type="common">Pseudomonas paucimobilis</name>
    <dbReference type="NCBI Taxonomy" id="13689"/>
    <lineage>
        <taxon>Bacteria</taxon>
        <taxon>Pseudomonadati</taxon>
        <taxon>Pseudomonadota</taxon>
        <taxon>Alphaproteobacteria</taxon>
        <taxon>Sphingomonadales</taxon>
        <taxon>Sphingomonadaceae</taxon>
        <taxon>Sphingomonas</taxon>
    </lineage>
</organism>
<dbReference type="Proteomes" id="UP000550136">
    <property type="component" value="Unassembled WGS sequence"/>
</dbReference>
<dbReference type="RefSeq" id="WP_206378506.1">
    <property type="nucleotide sequence ID" value="NZ_JABEOU010000014.1"/>
</dbReference>
<dbReference type="EMBL" id="JABEOU010000014">
    <property type="protein sequence ID" value="NNG56482.1"/>
    <property type="molecule type" value="Genomic_DNA"/>
</dbReference>
<comment type="caution">
    <text evidence="1">The sequence shown here is derived from an EMBL/GenBank/DDBJ whole genome shotgun (WGS) entry which is preliminary data.</text>
</comment>
<sequence>MNTAVRPMPRIAIRHVGQEREPVVVIDDATGLLGPLRGHAAGAGFAPAATVDSHYPGLLAPAPVAYLDGLVRFALPLIAAHFGTGPVAPARARGNFSLVTTPPAELAPDQRLPHVDAADRMQFAGVHYLSDHAAGTGFFRHRATGFETIDAERLPLYRPHLDAELAALEPGGYVTGDHAHFALIDTVEARPDRLILYRAALLHSGLIDAVPPHADDPRRGRLTGNLFLQCRTIA</sequence>
<protein>
    <submittedName>
        <fullName evidence="1">Uncharacterized protein</fullName>
    </submittedName>
</protein>
<dbReference type="Pfam" id="PF20043">
    <property type="entry name" value="DUF6445"/>
    <property type="match status" value="1"/>
</dbReference>
<evidence type="ECO:0000313" key="2">
    <source>
        <dbReference type="Proteomes" id="UP000550136"/>
    </source>
</evidence>
<dbReference type="AlphaFoldDB" id="A0A7Y2KN24"/>
<evidence type="ECO:0000313" key="1">
    <source>
        <dbReference type="EMBL" id="NNG56482.1"/>
    </source>
</evidence>
<name>A0A7Y2KN24_SPHPI</name>
<accession>A0A7Y2KN24</accession>
<reference evidence="1 2" key="1">
    <citation type="submission" date="2020-05" db="EMBL/GenBank/DDBJ databases">
        <title>Draft Genome Sequences of Sphingomonas sp. Isolated from the International Space Station.</title>
        <authorList>
            <person name="Bijlani S."/>
            <person name="Singh N.K."/>
            <person name="Mason C.E."/>
            <person name="Wang C.C."/>
            <person name="Venkateswaran K."/>
        </authorList>
    </citation>
    <scope>NUCLEOTIDE SEQUENCE [LARGE SCALE GENOMIC DNA]</scope>
    <source>
        <strain evidence="1 2">FKI-L5-BR-P1</strain>
    </source>
</reference>
<dbReference type="InterPro" id="IPR045617">
    <property type="entry name" value="DUF6445"/>
</dbReference>
<proteinExistence type="predicted"/>
<gene>
    <name evidence="1" type="ORF">HKX06_03680</name>
</gene>